<keyword evidence="10" id="KW-1185">Reference proteome</keyword>
<keyword evidence="3" id="KW-0645">Protease</keyword>
<evidence type="ECO:0000313" key="10">
    <source>
        <dbReference type="Proteomes" id="UP000199206"/>
    </source>
</evidence>
<dbReference type="EMBL" id="FOCF01000009">
    <property type="protein sequence ID" value="SEN61100.1"/>
    <property type="molecule type" value="Genomic_DNA"/>
</dbReference>
<dbReference type="RefSeq" id="WP_170842009.1">
    <property type="nucleotide sequence ID" value="NZ_FOCF01000009.1"/>
</dbReference>
<accession>A0A1H8HXG7</accession>
<evidence type="ECO:0000256" key="1">
    <source>
        <dbReference type="ARBA" id="ARBA00004651"/>
    </source>
</evidence>
<reference evidence="10" key="1">
    <citation type="submission" date="2016-10" db="EMBL/GenBank/DDBJ databases">
        <authorList>
            <person name="Varghese N."/>
            <person name="Submissions S."/>
        </authorList>
    </citation>
    <scope>NUCLEOTIDE SEQUENCE [LARGE SCALE GENOMIC DNA]</scope>
    <source>
        <strain evidence="10">S6-262</strain>
    </source>
</reference>
<organism evidence="9 10">
    <name type="scientific">Sphingomonas gellani</name>
    <dbReference type="NCBI Taxonomy" id="1166340"/>
    <lineage>
        <taxon>Bacteria</taxon>
        <taxon>Pseudomonadati</taxon>
        <taxon>Pseudomonadota</taxon>
        <taxon>Alphaproteobacteria</taxon>
        <taxon>Sphingomonadales</taxon>
        <taxon>Sphingomonadaceae</taxon>
        <taxon>Sphingomonas</taxon>
    </lineage>
</organism>
<dbReference type="GO" id="GO:0005886">
    <property type="term" value="C:plasma membrane"/>
    <property type="evidence" value="ECO:0007669"/>
    <property type="project" value="UniProtKB-SubCell"/>
</dbReference>
<evidence type="ECO:0000256" key="3">
    <source>
        <dbReference type="ARBA" id="ARBA00022670"/>
    </source>
</evidence>
<keyword evidence="5" id="KW-0378">Hydrolase</keyword>
<dbReference type="GO" id="GO:0008233">
    <property type="term" value="F:peptidase activity"/>
    <property type="evidence" value="ECO:0007669"/>
    <property type="project" value="UniProtKB-KW"/>
</dbReference>
<dbReference type="Pfam" id="PF09721">
    <property type="entry name" value="Exosortase_EpsH"/>
    <property type="match status" value="1"/>
</dbReference>
<dbReference type="STRING" id="1166340.SAMN05192583_3145"/>
<evidence type="ECO:0000256" key="5">
    <source>
        <dbReference type="ARBA" id="ARBA00022801"/>
    </source>
</evidence>
<keyword evidence="4 8" id="KW-0812">Transmembrane</keyword>
<proteinExistence type="predicted"/>
<dbReference type="NCBIfam" id="TIGR02602">
    <property type="entry name" value="8TM_EpsH"/>
    <property type="match status" value="1"/>
</dbReference>
<evidence type="ECO:0000256" key="8">
    <source>
        <dbReference type="SAM" id="Phobius"/>
    </source>
</evidence>
<keyword evidence="7 8" id="KW-0472">Membrane</keyword>
<feature type="transmembrane region" description="Helical" evidence="8">
    <location>
        <begin position="204"/>
        <end position="233"/>
    </location>
</feature>
<dbReference type="GO" id="GO:0006508">
    <property type="term" value="P:proteolysis"/>
    <property type="evidence" value="ECO:0007669"/>
    <property type="project" value="UniProtKB-KW"/>
</dbReference>
<gene>
    <name evidence="9" type="ORF">SAMN05192583_3145</name>
</gene>
<evidence type="ECO:0000256" key="6">
    <source>
        <dbReference type="ARBA" id="ARBA00022989"/>
    </source>
</evidence>
<feature type="transmembrane region" description="Helical" evidence="8">
    <location>
        <begin position="59"/>
        <end position="80"/>
    </location>
</feature>
<dbReference type="InterPro" id="IPR026392">
    <property type="entry name" value="Exo/Archaeosortase_dom"/>
</dbReference>
<dbReference type="Proteomes" id="UP000199206">
    <property type="component" value="Unassembled WGS sequence"/>
</dbReference>
<sequence length="275" mass="29954">MRNHWFILGAVILFAFPGLYGLATGEWSTDQGTAGPIILVSGLWLLLREMRAAPPVVTGQGFAIAVLLLVPLLIGYLFAVAVGMGWLGWLCTYLALVVVLGSYVGVSGLTRLWFPLTYLLFLVPPRYPFVGTITQSRKLWLATTSVDLLSALGYDVAHDGTALYIDQYEMLIADACAGLNSLLSLLAIGLFYVYVLYRADWRYATLLAVVTFPVAMVANLARILLILLTAHYANAQLALGVVHDMAGLMMFLVALGCLIGVDALLTPLRTWLGRR</sequence>
<keyword evidence="2" id="KW-1003">Cell membrane</keyword>
<evidence type="ECO:0000256" key="7">
    <source>
        <dbReference type="ARBA" id="ARBA00023136"/>
    </source>
</evidence>
<evidence type="ECO:0000256" key="2">
    <source>
        <dbReference type="ARBA" id="ARBA00022475"/>
    </source>
</evidence>
<dbReference type="NCBIfam" id="TIGR04178">
    <property type="entry name" value="exo_archaeo"/>
    <property type="match status" value="1"/>
</dbReference>
<feature type="transmembrane region" description="Helical" evidence="8">
    <location>
        <begin position="177"/>
        <end position="197"/>
    </location>
</feature>
<evidence type="ECO:0000313" key="9">
    <source>
        <dbReference type="EMBL" id="SEN61100.1"/>
    </source>
</evidence>
<feature type="transmembrane region" description="Helical" evidence="8">
    <location>
        <begin position="86"/>
        <end position="105"/>
    </location>
</feature>
<keyword evidence="6 8" id="KW-1133">Transmembrane helix</keyword>
<protein>
    <submittedName>
        <fullName evidence="9">Exosortase</fullName>
    </submittedName>
</protein>
<feature type="transmembrane region" description="Helical" evidence="8">
    <location>
        <begin position="245"/>
        <end position="265"/>
    </location>
</feature>
<name>A0A1H8HXG7_9SPHN</name>
<comment type="subcellular location">
    <subcellularLocation>
        <location evidence="1">Cell membrane</location>
        <topology evidence="1">Multi-pass membrane protein</topology>
    </subcellularLocation>
</comment>
<dbReference type="InterPro" id="IPR013426">
    <property type="entry name" value="EpsH-like"/>
</dbReference>
<evidence type="ECO:0000256" key="4">
    <source>
        <dbReference type="ARBA" id="ARBA00022692"/>
    </source>
</evidence>
<dbReference type="InterPro" id="IPR019127">
    <property type="entry name" value="Exosortase"/>
</dbReference>
<dbReference type="AlphaFoldDB" id="A0A1H8HXG7"/>